<gene>
    <name evidence="2" type="ORF">GA0061094_2850</name>
</gene>
<protein>
    <submittedName>
        <fullName evidence="2">Heat induced stress protein YflT</fullName>
    </submittedName>
</protein>
<name>A0A0V8HHP6_9BACI</name>
<keyword evidence="3" id="KW-1185">Reference proteome</keyword>
<evidence type="ECO:0000313" key="3">
    <source>
        <dbReference type="Proteomes" id="UP000181997"/>
    </source>
</evidence>
<dbReference type="EMBL" id="FMAU01000003">
    <property type="protein sequence ID" value="SCC16828.1"/>
    <property type="molecule type" value="Genomic_DNA"/>
</dbReference>
<evidence type="ECO:0000259" key="1">
    <source>
        <dbReference type="Pfam" id="PF11181"/>
    </source>
</evidence>
<feature type="domain" description="General stress protein 17M-like" evidence="1">
    <location>
        <begin position="5"/>
        <end position="99"/>
    </location>
</feature>
<proteinExistence type="predicted"/>
<organism evidence="2 3">
    <name type="scientific">[Bacillus] enclensis</name>
    <dbReference type="NCBI Taxonomy" id="1402860"/>
    <lineage>
        <taxon>Bacteria</taxon>
        <taxon>Bacillati</taxon>
        <taxon>Bacillota</taxon>
        <taxon>Bacilli</taxon>
        <taxon>Bacillales</taxon>
        <taxon>Bacillaceae</taxon>
        <taxon>Rossellomorea</taxon>
    </lineage>
</organism>
<reference evidence="3" key="1">
    <citation type="submission" date="2016-08" db="EMBL/GenBank/DDBJ databases">
        <authorList>
            <person name="Varghese N."/>
            <person name="Submissions Spin"/>
        </authorList>
    </citation>
    <scope>NUCLEOTIDE SEQUENCE [LARGE SCALE GENOMIC DNA]</scope>
    <source>
        <strain evidence="3">SGD-1123</strain>
    </source>
</reference>
<dbReference type="InterPro" id="IPR025889">
    <property type="entry name" value="GSP17M-like_dom"/>
</dbReference>
<accession>A0A0V8HHP6</accession>
<dbReference type="RefSeq" id="WP_058298940.1">
    <property type="nucleotide sequence ID" value="NZ_FMAU01000003.1"/>
</dbReference>
<dbReference type="OrthoDB" id="2353304at2"/>
<dbReference type="AlphaFoldDB" id="A0A0V8HHP6"/>
<dbReference type="Proteomes" id="UP000181997">
    <property type="component" value="Unassembled WGS sequence"/>
</dbReference>
<dbReference type="Pfam" id="PF11181">
    <property type="entry name" value="YflT"/>
    <property type="match status" value="1"/>
</dbReference>
<evidence type="ECO:0000313" key="2">
    <source>
        <dbReference type="EMBL" id="SCC16828.1"/>
    </source>
</evidence>
<sequence length="113" mass="12832">MNPIFKLFHNDEHLSESIDKLKKNGVSEDDIYMLAHDNDHVRRARKSNDANKIGVSVTGVGTATKNIFRGKSDKLISKMKEIGFEQSKAQKLEEELDKGKTLLVVKNEDEVEF</sequence>